<dbReference type="InterPro" id="IPR025664">
    <property type="entry name" value="Spore_III_AC/AD"/>
</dbReference>
<evidence type="ECO:0000313" key="2">
    <source>
        <dbReference type="EMBL" id="SHM32826.1"/>
    </source>
</evidence>
<dbReference type="AlphaFoldDB" id="A0A1M7HWE1"/>
<keyword evidence="1" id="KW-1133">Transmembrane helix</keyword>
<evidence type="ECO:0000313" key="3">
    <source>
        <dbReference type="Proteomes" id="UP000184394"/>
    </source>
</evidence>
<proteinExistence type="predicted"/>
<evidence type="ECO:0000256" key="1">
    <source>
        <dbReference type="SAM" id="Phobius"/>
    </source>
</evidence>
<sequence>MAVILKQYCSEQSMMLSIAVCVSVIAMFAVFFGEAVEKLRIIFESAGVSESCISTIFKVLAICCITHISAELCRDSGEGAIASAAELCGRGAIIVLSLPIMSSFIQLIDKLIKV</sequence>
<name>A0A1M7HWE1_RUMFL</name>
<accession>A0A1M7HWE1</accession>
<protein>
    <submittedName>
        <fullName evidence="2">Stage III sporulation protein AD</fullName>
    </submittedName>
</protein>
<feature type="transmembrane region" description="Helical" evidence="1">
    <location>
        <begin position="12"/>
        <end position="32"/>
    </location>
</feature>
<organism evidence="2 3">
    <name type="scientific">Ruminococcus flavefaciens</name>
    <dbReference type="NCBI Taxonomy" id="1265"/>
    <lineage>
        <taxon>Bacteria</taxon>
        <taxon>Bacillati</taxon>
        <taxon>Bacillota</taxon>
        <taxon>Clostridia</taxon>
        <taxon>Eubacteriales</taxon>
        <taxon>Oscillospiraceae</taxon>
        <taxon>Ruminococcus</taxon>
    </lineage>
</organism>
<dbReference type="Pfam" id="PF06686">
    <property type="entry name" value="SpoIIIAC"/>
    <property type="match status" value="1"/>
</dbReference>
<keyword evidence="1" id="KW-0472">Membrane</keyword>
<gene>
    <name evidence="2" type="ORF">SAMN04487860_103141</name>
</gene>
<reference evidence="2 3" key="1">
    <citation type="submission" date="2016-11" db="EMBL/GenBank/DDBJ databases">
        <authorList>
            <person name="Jaros S."/>
            <person name="Januszkiewicz K."/>
            <person name="Wedrychowicz H."/>
        </authorList>
    </citation>
    <scope>NUCLEOTIDE SEQUENCE [LARGE SCALE GENOMIC DNA]</scope>
    <source>
        <strain evidence="2 3">Y1</strain>
    </source>
</reference>
<dbReference type="EMBL" id="FRCT01000003">
    <property type="protein sequence ID" value="SHM32826.1"/>
    <property type="molecule type" value="Genomic_DNA"/>
</dbReference>
<dbReference type="Proteomes" id="UP000184394">
    <property type="component" value="Unassembled WGS sequence"/>
</dbReference>
<keyword evidence="1" id="KW-0812">Transmembrane</keyword>